<dbReference type="RefSeq" id="WP_189992817.1">
    <property type="nucleotide sequence ID" value="NZ_BMZS01000009.1"/>
</dbReference>
<dbReference type="PROSITE" id="PS00166">
    <property type="entry name" value="ENOYL_COA_HYDRATASE"/>
    <property type="match status" value="1"/>
</dbReference>
<dbReference type="Gene3D" id="1.10.12.10">
    <property type="entry name" value="Lyase 2-enoyl-coa Hydratase, Chain A, domain 2"/>
    <property type="match status" value="1"/>
</dbReference>
<reference evidence="3" key="2">
    <citation type="submission" date="2020-09" db="EMBL/GenBank/DDBJ databases">
        <authorList>
            <person name="Sun Q."/>
            <person name="Kim S."/>
        </authorList>
    </citation>
    <scope>NUCLEOTIDE SEQUENCE</scope>
    <source>
        <strain evidence="3">KCTC 42651</strain>
    </source>
</reference>
<dbReference type="InterPro" id="IPR029045">
    <property type="entry name" value="ClpP/crotonase-like_dom_sf"/>
</dbReference>
<reference evidence="3" key="1">
    <citation type="journal article" date="2014" name="Int. J. Syst. Evol. Microbiol.">
        <title>Complete genome sequence of Corynebacterium casei LMG S-19264T (=DSM 44701T), isolated from a smear-ripened cheese.</title>
        <authorList>
            <consortium name="US DOE Joint Genome Institute (JGI-PGF)"/>
            <person name="Walter F."/>
            <person name="Albersmeier A."/>
            <person name="Kalinowski J."/>
            <person name="Ruckert C."/>
        </authorList>
    </citation>
    <scope>NUCLEOTIDE SEQUENCE</scope>
    <source>
        <strain evidence="3">KCTC 42651</strain>
    </source>
</reference>
<dbReference type="InterPro" id="IPR001753">
    <property type="entry name" value="Enoyl-CoA_hydra/iso"/>
</dbReference>
<dbReference type="GO" id="GO:0003824">
    <property type="term" value="F:catalytic activity"/>
    <property type="evidence" value="ECO:0007669"/>
    <property type="project" value="InterPro"/>
</dbReference>
<accession>A0A918XVB1</accession>
<dbReference type="InterPro" id="IPR014748">
    <property type="entry name" value="Enoyl-CoA_hydra_C"/>
</dbReference>
<dbReference type="PANTHER" id="PTHR42964">
    <property type="entry name" value="ENOYL-COA HYDRATASE"/>
    <property type="match status" value="1"/>
</dbReference>
<evidence type="ECO:0000256" key="2">
    <source>
        <dbReference type="RuleBase" id="RU003707"/>
    </source>
</evidence>
<dbReference type="InterPro" id="IPR018376">
    <property type="entry name" value="Enoyl-CoA_hyd/isom_CS"/>
</dbReference>
<name>A0A918XVB1_9PROT</name>
<dbReference type="Gene3D" id="3.90.226.10">
    <property type="entry name" value="2-enoyl-CoA Hydratase, Chain A, domain 1"/>
    <property type="match status" value="1"/>
</dbReference>
<dbReference type="Pfam" id="PF00378">
    <property type="entry name" value="ECH_1"/>
    <property type="match status" value="1"/>
</dbReference>
<organism evidence="3 4">
    <name type="scientific">Thalassobaculum fulvum</name>
    <dbReference type="NCBI Taxonomy" id="1633335"/>
    <lineage>
        <taxon>Bacteria</taxon>
        <taxon>Pseudomonadati</taxon>
        <taxon>Pseudomonadota</taxon>
        <taxon>Alphaproteobacteria</taxon>
        <taxon>Rhodospirillales</taxon>
        <taxon>Thalassobaculaceae</taxon>
        <taxon>Thalassobaculum</taxon>
    </lineage>
</organism>
<dbReference type="EMBL" id="BMZS01000009">
    <property type="protein sequence ID" value="GHD57624.1"/>
    <property type="molecule type" value="Genomic_DNA"/>
</dbReference>
<proteinExistence type="inferred from homology"/>
<comment type="caution">
    <text evidence="3">The sequence shown here is derived from an EMBL/GenBank/DDBJ whole genome shotgun (WGS) entry which is preliminary data.</text>
</comment>
<sequence>MTTYETLTVETDDRGVARVTLARPERHNALNDTMIAELRRAADALGNDDKVRVVVLTGTGKSFCAGGDITWFARNLERSRSEQIYESGELARMLLDLYSLPKALIGRINGPAYGGGVGMISVCDVAVGARGARFGLTEVRLGLIPANISPYVVKRIGVANSRATMLSGALFDADRAAAIGLLHEAVDPADLDARVEAVVADHLEAEPNAVADTKKLIDYVARHAIADSMIYTADRLADGWESEPGRTGVRCFLEKKLPPWRSGK</sequence>
<dbReference type="SUPFAM" id="SSF52096">
    <property type="entry name" value="ClpP/crotonase"/>
    <property type="match status" value="1"/>
</dbReference>
<evidence type="ECO:0000313" key="3">
    <source>
        <dbReference type="EMBL" id="GHD57624.1"/>
    </source>
</evidence>
<dbReference type="InterPro" id="IPR051683">
    <property type="entry name" value="Enoyl-CoA_Hydratase/Isomerase"/>
</dbReference>
<gene>
    <name evidence="3" type="ORF">GCM10017083_39510</name>
</gene>
<dbReference type="CDD" id="cd06558">
    <property type="entry name" value="crotonase-like"/>
    <property type="match status" value="1"/>
</dbReference>
<comment type="similarity">
    <text evidence="1 2">Belongs to the enoyl-CoA hydratase/isomerase family.</text>
</comment>
<protein>
    <submittedName>
        <fullName evidence="3">Enoyl-CoA hydratase</fullName>
    </submittedName>
</protein>
<dbReference type="PANTHER" id="PTHR42964:SF1">
    <property type="entry name" value="POLYKETIDE BIOSYNTHESIS ENOYL-COA HYDRATASE PKSH-RELATED"/>
    <property type="match status" value="1"/>
</dbReference>
<evidence type="ECO:0000313" key="4">
    <source>
        <dbReference type="Proteomes" id="UP000630353"/>
    </source>
</evidence>
<dbReference type="Proteomes" id="UP000630353">
    <property type="component" value="Unassembled WGS sequence"/>
</dbReference>
<evidence type="ECO:0000256" key="1">
    <source>
        <dbReference type="ARBA" id="ARBA00005254"/>
    </source>
</evidence>
<keyword evidence="4" id="KW-1185">Reference proteome</keyword>
<dbReference type="AlphaFoldDB" id="A0A918XVB1"/>